<dbReference type="Proteomes" id="UP001154282">
    <property type="component" value="Unassembled WGS sequence"/>
</dbReference>
<sequence>MVAMSCHALSPLLFHKGDPSSVARADGLAAQSSNRCWKEVVQERWTHAMVDLHSAATNLPELELPQLLMFDDQSSDRADKRLGFPYLEALFNGIVDLLGKEREFNFAWSLILDRIGGDEALRFVSSDTFVIAIRGVLVQVVEYLLSYSLEEVEDHRGLQVQPHKAIVGANAFAHEIGIHKDQDGVLQIADDDLLEDSAILSAIDVETEFNELVEEEDALMESLMGKS</sequence>
<organism evidence="1 2">
    <name type="scientific">Linum tenue</name>
    <dbReference type="NCBI Taxonomy" id="586396"/>
    <lineage>
        <taxon>Eukaryota</taxon>
        <taxon>Viridiplantae</taxon>
        <taxon>Streptophyta</taxon>
        <taxon>Embryophyta</taxon>
        <taxon>Tracheophyta</taxon>
        <taxon>Spermatophyta</taxon>
        <taxon>Magnoliopsida</taxon>
        <taxon>eudicotyledons</taxon>
        <taxon>Gunneridae</taxon>
        <taxon>Pentapetalae</taxon>
        <taxon>rosids</taxon>
        <taxon>fabids</taxon>
        <taxon>Malpighiales</taxon>
        <taxon>Linaceae</taxon>
        <taxon>Linum</taxon>
    </lineage>
</organism>
<reference evidence="1" key="1">
    <citation type="submission" date="2022-08" db="EMBL/GenBank/DDBJ databases">
        <authorList>
            <person name="Gutierrez-Valencia J."/>
        </authorList>
    </citation>
    <scope>NUCLEOTIDE SEQUENCE</scope>
</reference>
<evidence type="ECO:0000313" key="2">
    <source>
        <dbReference type="Proteomes" id="UP001154282"/>
    </source>
</evidence>
<keyword evidence="2" id="KW-1185">Reference proteome</keyword>
<name>A0AAV0NRT5_9ROSI</name>
<accession>A0AAV0NRT5</accession>
<dbReference type="EMBL" id="CAMGYJ010000008">
    <property type="protein sequence ID" value="CAI0461413.1"/>
    <property type="molecule type" value="Genomic_DNA"/>
</dbReference>
<dbReference type="InterPro" id="IPR013785">
    <property type="entry name" value="Aldolase_TIM"/>
</dbReference>
<gene>
    <name evidence="1" type="ORF">LITE_LOCUS34919</name>
</gene>
<dbReference type="Gene3D" id="3.20.20.70">
    <property type="entry name" value="Aldolase class I"/>
    <property type="match status" value="1"/>
</dbReference>
<comment type="caution">
    <text evidence="1">The sequence shown here is derived from an EMBL/GenBank/DDBJ whole genome shotgun (WGS) entry which is preliminary data.</text>
</comment>
<evidence type="ECO:0000313" key="1">
    <source>
        <dbReference type="EMBL" id="CAI0461413.1"/>
    </source>
</evidence>
<dbReference type="PANTHER" id="PTHR36061:SF3">
    <property type="entry name" value="OS04G0692200 PROTEIN"/>
    <property type="match status" value="1"/>
</dbReference>
<dbReference type="PANTHER" id="PTHR36061">
    <property type="match status" value="1"/>
</dbReference>
<protein>
    <submittedName>
        <fullName evidence="1">Uncharacterized protein</fullName>
    </submittedName>
</protein>
<proteinExistence type="predicted"/>
<dbReference type="AlphaFoldDB" id="A0AAV0NRT5"/>